<dbReference type="PROSITE" id="PS51257">
    <property type="entry name" value="PROKAR_LIPOPROTEIN"/>
    <property type="match status" value="1"/>
</dbReference>
<reference evidence="1" key="1">
    <citation type="submission" date="2018-05" db="EMBL/GenBank/DDBJ databases">
        <authorList>
            <person name="Lanie J.A."/>
            <person name="Ng W.-L."/>
            <person name="Kazmierczak K.M."/>
            <person name="Andrzejewski T.M."/>
            <person name="Davidsen T.M."/>
            <person name="Wayne K.J."/>
            <person name="Tettelin H."/>
            <person name="Glass J.I."/>
            <person name="Rusch D."/>
            <person name="Podicherti R."/>
            <person name="Tsui H.-C.T."/>
            <person name="Winkler M.E."/>
        </authorList>
    </citation>
    <scope>NUCLEOTIDE SEQUENCE</scope>
</reference>
<sequence length="330" mass="36321">MKNYVMIILLMVISCEDNLQVVENNELTFIASEGNFGSSNGAITVFNGNKQIQHIRDVGDVVQSLAIHNDKLFVLVNNSHLIKVFNITNSGLRLPGIDISTDNSGPREMVIVDNNVYFTNWNTQDVKILNLETYFIEGSININGLPESIVSDGSYLWVAISSGSTVEKISLETHEIVETIEVGNGPQQMLLDGNLLWISRTYYSADWAETYYGTTQINIQTGAVTMREYGVGTVCGGDMMLIAGEVYRTFEGGVAPLLMDLKLHRSAKIGTYSSNSLYSAGAKNNNVFMGITSDFQAPDTVYVHNDIGELSNFYVVGASPGDYEVWSRSD</sequence>
<proteinExistence type="predicted"/>
<evidence type="ECO:0008006" key="2">
    <source>
        <dbReference type="Google" id="ProtNLM"/>
    </source>
</evidence>
<dbReference type="PANTHER" id="PTHR47197:SF3">
    <property type="entry name" value="DIHYDRO-HEME D1 DEHYDROGENASE"/>
    <property type="match status" value="1"/>
</dbReference>
<gene>
    <name evidence="1" type="ORF">METZ01_LOCUS59952</name>
</gene>
<name>A0A381SUU8_9ZZZZ</name>
<dbReference type="SUPFAM" id="SSF63825">
    <property type="entry name" value="YWTD domain"/>
    <property type="match status" value="1"/>
</dbReference>
<dbReference type="PANTHER" id="PTHR47197">
    <property type="entry name" value="PROTEIN NIRF"/>
    <property type="match status" value="1"/>
</dbReference>
<dbReference type="AlphaFoldDB" id="A0A381SUU8"/>
<protein>
    <recommendedName>
        <fullName evidence="2">SMP-30/Gluconolactonase/LRE-like region domain-containing protein</fullName>
    </recommendedName>
</protein>
<evidence type="ECO:0000313" key="1">
    <source>
        <dbReference type="EMBL" id="SVA07098.1"/>
    </source>
</evidence>
<organism evidence="1">
    <name type="scientific">marine metagenome</name>
    <dbReference type="NCBI Taxonomy" id="408172"/>
    <lineage>
        <taxon>unclassified sequences</taxon>
        <taxon>metagenomes</taxon>
        <taxon>ecological metagenomes</taxon>
    </lineage>
</organism>
<dbReference type="InterPro" id="IPR015943">
    <property type="entry name" value="WD40/YVTN_repeat-like_dom_sf"/>
</dbReference>
<accession>A0A381SUU8</accession>
<dbReference type="EMBL" id="UINC01003525">
    <property type="protein sequence ID" value="SVA07098.1"/>
    <property type="molecule type" value="Genomic_DNA"/>
</dbReference>
<dbReference type="Gene3D" id="2.130.10.10">
    <property type="entry name" value="YVTN repeat-like/Quinoprotein amine dehydrogenase"/>
    <property type="match status" value="1"/>
</dbReference>
<dbReference type="InterPro" id="IPR051200">
    <property type="entry name" value="Host-pathogen_enzymatic-act"/>
</dbReference>